<dbReference type="EMBL" id="SJPQ01000001">
    <property type="protein sequence ID" value="TWT90370.1"/>
    <property type="molecule type" value="Genomic_DNA"/>
</dbReference>
<sequence>MSVTTTKHDLARKLVERHGRLYSEELGIDLGKGTAAPLFLWLCASLLYSTRISVDLATAAAKRLADEGWTTVDKMARSTWEQRARALNESGYARYDESTSRMLGEVCEHLQKVYGGDLRGVREQAERDPQEQRELLKEFKGIGEVGADIFFREVQLVWDEQAPFADARALRAASRLGLASDAQGLKWLVDKKELPRLVVALVRLESEDLYSDFE</sequence>
<dbReference type="Gene3D" id="1.10.1670.10">
    <property type="entry name" value="Helix-hairpin-Helix base-excision DNA repair enzymes (C-terminal)"/>
    <property type="match status" value="1"/>
</dbReference>
<dbReference type="AlphaFoldDB" id="A0A5C5ZSZ3"/>
<keyword evidence="2" id="KW-1185">Reference proteome</keyword>
<dbReference type="Proteomes" id="UP000315440">
    <property type="component" value="Unassembled WGS sequence"/>
</dbReference>
<dbReference type="InterPro" id="IPR023170">
    <property type="entry name" value="HhH_base_excis_C"/>
</dbReference>
<proteinExistence type="predicted"/>
<reference evidence="1 2" key="1">
    <citation type="submission" date="2019-02" db="EMBL/GenBank/DDBJ databases">
        <title>Deep-cultivation of Planctomycetes and their phenomic and genomic characterization uncovers novel biology.</title>
        <authorList>
            <person name="Wiegand S."/>
            <person name="Jogler M."/>
            <person name="Boedeker C."/>
            <person name="Pinto D."/>
            <person name="Vollmers J."/>
            <person name="Rivas-Marin E."/>
            <person name="Kohn T."/>
            <person name="Peeters S.H."/>
            <person name="Heuer A."/>
            <person name="Rast P."/>
            <person name="Oberbeckmann S."/>
            <person name="Bunk B."/>
            <person name="Jeske O."/>
            <person name="Meyerdierks A."/>
            <person name="Storesund J.E."/>
            <person name="Kallscheuer N."/>
            <person name="Luecker S."/>
            <person name="Lage O.M."/>
            <person name="Pohl T."/>
            <person name="Merkel B.J."/>
            <person name="Hornburger P."/>
            <person name="Mueller R.-W."/>
            <person name="Bruemmer F."/>
            <person name="Labrenz M."/>
            <person name="Spormann A.M."/>
            <person name="Op Den Camp H."/>
            <person name="Overmann J."/>
            <person name="Amann R."/>
            <person name="Jetten M.S.M."/>
            <person name="Mascher T."/>
            <person name="Medema M.H."/>
            <person name="Devos D.P."/>
            <person name="Kaster A.-K."/>
            <person name="Ovreas L."/>
            <person name="Rohde M."/>
            <person name="Galperin M.Y."/>
            <person name="Jogler C."/>
        </authorList>
    </citation>
    <scope>NUCLEOTIDE SEQUENCE [LARGE SCALE GENOMIC DNA]</scope>
    <source>
        <strain evidence="1 2">Mal64</strain>
    </source>
</reference>
<dbReference type="SUPFAM" id="SSF48150">
    <property type="entry name" value="DNA-glycosylase"/>
    <property type="match status" value="1"/>
</dbReference>
<dbReference type="GO" id="GO:0006281">
    <property type="term" value="P:DNA repair"/>
    <property type="evidence" value="ECO:0007669"/>
    <property type="project" value="InterPro"/>
</dbReference>
<evidence type="ECO:0000313" key="1">
    <source>
        <dbReference type="EMBL" id="TWT90370.1"/>
    </source>
</evidence>
<organism evidence="1 2">
    <name type="scientific">Pseudobythopirellula maris</name>
    <dbReference type="NCBI Taxonomy" id="2527991"/>
    <lineage>
        <taxon>Bacteria</taxon>
        <taxon>Pseudomonadati</taxon>
        <taxon>Planctomycetota</taxon>
        <taxon>Planctomycetia</taxon>
        <taxon>Pirellulales</taxon>
        <taxon>Lacipirellulaceae</taxon>
        <taxon>Pseudobythopirellula</taxon>
    </lineage>
</organism>
<name>A0A5C5ZSZ3_9BACT</name>
<dbReference type="InterPro" id="IPR011257">
    <property type="entry name" value="DNA_glycosylase"/>
</dbReference>
<accession>A0A5C5ZSZ3</accession>
<dbReference type="OrthoDB" id="3078554at2"/>
<protein>
    <recommendedName>
        <fullName evidence="3">Endonuclease III</fullName>
    </recommendedName>
</protein>
<dbReference type="GO" id="GO:0003824">
    <property type="term" value="F:catalytic activity"/>
    <property type="evidence" value="ECO:0007669"/>
    <property type="project" value="InterPro"/>
</dbReference>
<evidence type="ECO:0008006" key="3">
    <source>
        <dbReference type="Google" id="ProtNLM"/>
    </source>
</evidence>
<evidence type="ECO:0000313" key="2">
    <source>
        <dbReference type="Proteomes" id="UP000315440"/>
    </source>
</evidence>
<gene>
    <name evidence="1" type="ORF">Mal64_07590</name>
</gene>
<dbReference type="RefSeq" id="WP_146397191.1">
    <property type="nucleotide sequence ID" value="NZ_SJPQ01000001.1"/>
</dbReference>
<dbReference type="Gene3D" id="1.10.340.30">
    <property type="entry name" value="Hypothetical protein, domain 2"/>
    <property type="match status" value="1"/>
</dbReference>
<comment type="caution">
    <text evidence="1">The sequence shown here is derived from an EMBL/GenBank/DDBJ whole genome shotgun (WGS) entry which is preliminary data.</text>
</comment>